<accession>A0A2P5YS03</accession>
<evidence type="ECO:0000313" key="1">
    <source>
        <dbReference type="EMBL" id="PPS18390.1"/>
    </source>
</evidence>
<gene>
    <name evidence="1" type="ORF">GOBAR_AA02191</name>
</gene>
<proteinExistence type="predicted"/>
<dbReference type="EMBL" id="KZ662840">
    <property type="protein sequence ID" value="PPS18390.1"/>
    <property type="molecule type" value="Genomic_DNA"/>
</dbReference>
<evidence type="ECO:0000313" key="2">
    <source>
        <dbReference type="Proteomes" id="UP000239757"/>
    </source>
</evidence>
<protein>
    <submittedName>
        <fullName evidence="1">Uncharacterized protein</fullName>
    </submittedName>
</protein>
<dbReference type="AlphaFoldDB" id="A0A2P5YS03"/>
<sequence length="72" mass="8239">MAKIATTPTSNDARLSCINWLEHTMRLLDKEALTSILALIWPLWNYCKMEMGWFIKVLGDNLEGLSTRSPMP</sequence>
<dbReference type="Proteomes" id="UP000239757">
    <property type="component" value="Unassembled WGS sequence"/>
</dbReference>
<organism evidence="1 2">
    <name type="scientific">Gossypium barbadense</name>
    <name type="common">Sea Island cotton</name>
    <name type="synonym">Hibiscus barbadensis</name>
    <dbReference type="NCBI Taxonomy" id="3634"/>
    <lineage>
        <taxon>Eukaryota</taxon>
        <taxon>Viridiplantae</taxon>
        <taxon>Streptophyta</taxon>
        <taxon>Embryophyta</taxon>
        <taxon>Tracheophyta</taxon>
        <taxon>Spermatophyta</taxon>
        <taxon>Magnoliopsida</taxon>
        <taxon>eudicotyledons</taxon>
        <taxon>Gunneridae</taxon>
        <taxon>Pentapetalae</taxon>
        <taxon>rosids</taxon>
        <taxon>malvids</taxon>
        <taxon>Malvales</taxon>
        <taxon>Malvaceae</taxon>
        <taxon>Malvoideae</taxon>
        <taxon>Gossypium</taxon>
    </lineage>
</organism>
<name>A0A2P5YS03_GOSBA</name>
<reference evidence="1 2" key="1">
    <citation type="submission" date="2015-01" db="EMBL/GenBank/DDBJ databases">
        <title>Genome of allotetraploid Gossypium barbadense reveals genomic plasticity and fiber elongation in cotton evolution.</title>
        <authorList>
            <person name="Chen X."/>
            <person name="Liu X."/>
            <person name="Zhao B."/>
            <person name="Zheng H."/>
            <person name="Hu Y."/>
            <person name="Lu G."/>
            <person name="Yang C."/>
            <person name="Chen J."/>
            <person name="Shan C."/>
            <person name="Zhang L."/>
            <person name="Zhou Y."/>
            <person name="Wang L."/>
            <person name="Guo W."/>
            <person name="Bai Y."/>
            <person name="Ruan J."/>
            <person name="Shangguan X."/>
            <person name="Mao Y."/>
            <person name="Jiang J."/>
            <person name="Zhu Y."/>
            <person name="Lei J."/>
            <person name="Kang H."/>
            <person name="Chen S."/>
            <person name="He X."/>
            <person name="Wang R."/>
            <person name="Wang Y."/>
            <person name="Chen J."/>
            <person name="Wang L."/>
            <person name="Yu S."/>
            <person name="Wang B."/>
            <person name="Wei J."/>
            <person name="Song S."/>
            <person name="Lu X."/>
            <person name="Gao Z."/>
            <person name="Gu W."/>
            <person name="Deng X."/>
            <person name="Ma D."/>
            <person name="Wang S."/>
            <person name="Liang W."/>
            <person name="Fang L."/>
            <person name="Cai C."/>
            <person name="Zhu X."/>
            <person name="Zhou B."/>
            <person name="Zhang Y."/>
            <person name="Chen Z."/>
            <person name="Xu S."/>
            <person name="Zhu R."/>
            <person name="Wang S."/>
            <person name="Zhang T."/>
            <person name="Zhao G."/>
        </authorList>
    </citation>
    <scope>NUCLEOTIDE SEQUENCE [LARGE SCALE GENOMIC DNA]</scope>
    <source>
        <strain evidence="2">cv. Xinhai21</strain>
        <tissue evidence="1">Leaf</tissue>
    </source>
</reference>